<keyword evidence="8 10" id="KW-0139">CF(1)</keyword>
<dbReference type="InterPro" id="IPR035968">
    <property type="entry name" value="ATP_synth_F1_ATPase_gsu"/>
</dbReference>
<dbReference type="Pfam" id="PF00231">
    <property type="entry name" value="ATP-synt"/>
    <property type="match status" value="1"/>
</dbReference>
<keyword evidence="10" id="KW-1003">Cell membrane</keyword>
<proteinExistence type="inferred from homology"/>
<dbReference type="SUPFAM" id="SSF52943">
    <property type="entry name" value="ATP synthase (F1-ATPase), gamma subunit"/>
    <property type="match status" value="1"/>
</dbReference>
<name>A0ABU9GTL2_9GAMM</name>
<evidence type="ECO:0000256" key="4">
    <source>
        <dbReference type="ARBA" id="ARBA00022448"/>
    </source>
</evidence>
<dbReference type="RefSeq" id="WP_341598791.1">
    <property type="nucleotide sequence ID" value="NZ_JBAKAZ010000072.1"/>
</dbReference>
<comment type="subcellular location">
    <subcellularLocation>
        <location evidence="10">Cell membrane</location>
        <topology evidence="10">Peripheral membrane protein</topology>
    </subcellularLocation>
    <subcellularLocation>
        <location evidence="2">Membrane</location>
        <topology evidence="2">Peripheral membrane protein</topology>
    </subcellularLocation>
</comment>
<evidence type="ECO:0000313" key="11">
    <source>
        <dbReference type="EMBL" id="MEL0630664.1"/>
    </source>
</evidence>
<comment type="similarity">
    <text evidence="3 10">Belongs to the ATPase gamma chain family.</text>
</comment>
<evidence type="ECO:0000256" key="9">
    <source>
        <dbReference type="ARBA" id="ARBA00023310"/>
    </source>
</evidence>
<dbReference type="InterPro" id="IPR000131">
    <property type="entry name" value="ATP_synth_F1_gsu"/>
</dbReference>
<dbReference type="NCBIfam" id="NF004144">
    <property type="entry name" value="PRK05621.1-1"/>
    <property type="match status" value="1"/>
</dbReference>
<dbReference type="NCBIfam" id="TIGR01146">
    <property type="entry name" value="ATPsyn_F1gamma"/>
    <property type="match status" value="1"/>
</dbReference>
<organism evidence="11 12">
    <name type="scientific">Psychromonas aquatilis</name>
    <dbReference type="NCBI Taxonomy" id="2005072"/>
    <lineage>
        <taxon>Bacteria</taxon>
        <taxon>Pseudomonadati</taxon>
        <taxon>Pseudomonadota</taxon>
        <taxon>Gammaproteobacteria</taxon>
        <taxon>Alteromonadales</taxon>
        <taxon>Psychromonadaceae</taxon>
        <taxon>Psychromonas</taxon>
    </lineage>
</organism>
<evidence type="ECO:0000256" key="2">
    <source>
        <dbReference type="ARBA" id="ARBA00004170"/>
    </source>
</evidence>
<keyword evidence="12" id="KW-1185">Reference proteome</keyword>
<keyword evidence="5 10" id="KW-0375">Hydrogen ion transport</keyword>
<dbReference type="PANTHER" id="PTHR11693:SF22">
    <property type="entry name" value="ATP SYNTHASE SUBUNIT GAMMA, MITOCHONDRIAL"/>
    <property type="match status" value="1"/>
</dbReference>
<evidence type="ECO:0000256" key="5">
    <source>
        <dbReference type="ARBA" id="ARBA00022781"/>
    </source>
</evidence>
<accession>A0ABU9GTL2</accession>
<evidence type="ECO:0000256" key="6">
    <source>
        <dbReference type="ARBA" id="ARBA00023065"/>
    </source>
</evidence>
<comment type="function">
    <text evidence="1 10">Produces ATP from ADP in the presence of a proton gradient across the membrane. The gamma chain is believed to be important in regulating ATPase activity and the flow of protons through the CF(0) complex.</text>
</comment>
<dbReference type="HAMAP" id="MF_00815">
    <property type="entry name" value="ATP_synth_gamma_bact"/>
    <property type="match status" value="1"/>
</dbReference>
<keyword evidence="9 10" id="KW-0066">ATP synthesis</keyword>
<evidence type="ECO:0000256" key="7">
    <source>
        <dbReference type="ARBA" id="ARBA00023136"/>
    </source>
</evidence>
<dbReference type="Proteomes" id="UP001369082">
    <property type="component" value="Unassembled WGS sequence"/>
</dbReference>
<gene>
    <name evidence="10 11" type="primary">atpG</name>
    <name evidence="11" type="ORF">V6256_13700</name>
</gene>
<reference evidence="11 12" key="1">
    <citation type="submission" date="2024-02" db="EMBL/GenBank/DDBJ databases">
        <title>Bacteria isolated from the canopy kelp, Nereocystis luetkeana.</title>
        <authorList>
            <person name="Pfister C.A."/>
            <person name="Younker I.T."/>
            <person name="Light S.H."/>
        </authorList>
    </citation>
    <scope>NUCLEOTIDE SEQUENCE [LARGE SCALE GENOMIC DNA]</scope>
    <source>
        <strain evidence="11 12">TI.1.05</strain>
    </source>
</reference>
<dbReference type="PANTHER" id="PTHR11693">
    <property type="entry name" value="ATP SYNTHASE GAMMA CHAIN"/>
    <property type="match status" value="1"/>
</dbReference>
<keyword evidence="7 10" id="KW-0472">Membrane</keyword>
<dbReference type="CDD" id="cd12151">
    <property type="entry name" value="F1-ATPase_gamma"/>
    <property type="match status" value="1"/>
</dbReference>
<dbReference type="InterPro" id="IPR023632">
    <property type="entry name" value="ATP_synth_F1_gsu_CS"/>
</dbReference>
<protein>
    <recommendedName>
        <fullName evidence="10">ATP synthase gamma chain</fullName>
    </recommendedName>
    <alternativeName>
        <fullName evidence="10">ATP synthase F1 sector gamma subunit</fullName>
    </alternativeName>
    <alternativeName>
        <fullName evidence="10">F-ATPase gamma subunit</fullName>
    </alternativeName>
</protein>
<evidence type="ECO:0000256" key="1">
    <source>
        <dbReference type="ARBA" id="ARBA00003456"/>
    </source>
</evidence>
<evidence type="ECO:0000256" key="10">
    <source>
        <dbReference type="HAMAP-Rule" id="MF_00815"/>
    </source>
</evidence>
<keyword evidence="6 10" id="KW-0406">Ion transport</keyword>
<sequence length="288" mass="31341">MAGDKEIRNKIASVKNTQKITGAMEMVAASKMRRAQLRMESSLAYATTMRKVIGHIALGNLEYHHPYLEDREIKRVGYIVVSSDRGLCGGLNINLFKPVIQEMKKHSEAGVDVDLTVIGSKAASFFGGLGANIIAQATSLGDAPTIDDLIGSVKIMLDAYDTGKIDRLYIVNNKFVSTMVQEPTISQLLPLPKAEGDDEVATDLWDYIYEGDPKKILDSLLVRYVESQVYQAVVENLACEQVSRMVAMKAATDNASDLIDDLQLVANKARQAAITQELSEICGGAAAV</sequence>
<dbReference type="PRINTS" id="PR00126">
    <property type="entry name" value="ATPASEGAMMA"/>
</dbReference>
<evidence type="ECO:0000256" key="3">
    <source>
        <dbReference type="ARBA" id="ARBA00007681"/>
    </source>
</evidence>
<dbReference type="EMBL" id="JBAKAZ010000072">
    <property type="protein sequence ID" value="MEL0630664.1"/>
    <property type="molecule type" value="Genomic_DNA"/>
</dbReference>
<evidence type="ECO:0000313" key="12">
    <source>
        <dbReference type="Proteomes" id="UP001369082"/>
    </source>
</evidence>
<comment type="caution">
    <text evidence="11">The sequence shown here is derived from an EMBL/GenBank/DDBJ whole genome shotgun (WGS) entry which is preliminary data.</text>
</comment>
<comment type="subunit">
    <text evidence="10">F-type ATPases have 2 components, CF(1) - the catalytic core - and CF(0) - the membrane proton channel. CF(1) has five subunits: alpha(3), beta(3), gamma(1), delta(1), epsilon(1). CF(0) has three main subunits: a, b and c.</text>
</comment>
<evidence type="ECO:0000256" key="8">
    <source>
        <dbReference type="ARBA" id="ARBA00023196"/>
    </source>
</evidence>
<keyword evidence="4 10" id="KW-0813">Transport</keyword>
<dbReference type="PROSITE" id="PS00153">
    <property type="entry name" value="ATPASE_GAMMA"/>
    <property type="match status" value="1"/>
</dbReference>
<dbReference type="Gene3D" id="1.10.287.80">
    <property type="entry name" value="ATP synthase, gamma subunit, helix hairpin domain"/>
    <property type="match status" value="2"/>
</dbReference>
<dbReference type="Gene3D" id="3.40.1380.10">
    <property type="match status" value="1"/>
</dbReference>